<protein>
    <recommendedName>
        <fullName evidence="3">G protein gamma domain-containing protein</fullName>
    </recommendedName>
</protein>
<reference evidence="4" key="1">
    <citation type="submission" date="2015-12" db="EMBL/GenBank/DDBJ databases">
        <title>De novo transcriptome assembly of four potential Pierce s Disease insect vectors from Arizona vineyards.</title>
        <authorList>
            <person name="Tassone E.E."/>
        </authorList>
    </citation>
    <scope>NUCLEOTIDE SEQUENCE</scope>
</reference>
<dbReference type="InterPro" id="IPR015898">
    <property type="entry name" value="G-protein_gamma-like_dom"/>
</dbReference>
<organism evidence="4">
    <name type="scientific">Clastoptera arizonana</name>
    <name type="common">Arizona spittle bug</name>
    <dbReference type="NCBI Taxonomy" id="38151"/>
    <lineage>
        <taxon>Eukaryota</taxon>
        <taxon>Metazoa</taxon>
        <taxon>Ecdysozoa</taxon>
        <taxon>Arthropoda</taxon>
        <taxon>Hexapoda</taxon>
        <taxon>Insecta</taxon>
        <taxon>Pterygota</taxon>
        <taxon>Neoptera</taxon>
        <taxon>Paraneoptera</taxon>
        <taxon>Hemiptera</taxon>
        <taxon>Auchenorrhyncha</taxon>
        <taxon>Cercopoidea</taxon>
        <taxon>Clastopteridae</taxon>
        <taxon>Clastoptera</taxon>
    </lineage>
</organism>
<dbReference type="InterPro" id="IPR040248">
    <property type="entry name" value="RRBP1"/>
</dbReference>
<accession>A0A1B6BWU8</accession>
<feature type="compositionally biased region" description="Polar residues" evidence="2">
    <location>
        <begin position="565"/>
        <end position="580"/>
    </location>
</feature>
<sequence>VEQSEISKEVDSGKGHVAFVDRPIIADKSLVIEDKRKKKNKKKPILLNKNEPVLVAEVPPPVVNHFEKIVPKDDFELKQNHARDEGINKNADDNIKNVSQPQKSAAPQQSKSQSKSIEQKHEKQPQSKSSSDKTQKNTEKENSNKSVDKGISTSTSSISKNIEKKEIVEEKKATDAVEKTVKTLVKPQSAVFTSGAGENVSASPTTKTSKKKRSELATLQQMSGDREAINVNLLMPLVHKAELSRSEIQVLIDVLLNKQQGSQVGHSEWTEGRQDPMVKLRKQLAEKEKALAEEQEAGVGLQNKLKELRAELNSEKHTSRQLEDSVHARQVEIAGLATRLQHSAEEKQALGQQLQQLQAKLTEDHMMLCKLQEEQGQTQNVLQQELLSQRQQLEMHIARLTEQHQETLAAMEAQLGQLAGQLQEKEAINASLSGELTMLRERGAHLQDSAAHSQDLARKLKDVHSELERVMTNAQFETNHLQGEVNSLNEQLNLKRAESEKLNSVIQNIQVETQRLKESNESLNQKVATAYVEARQLREENESLAAQMTASMERPAAEGRENGDATYTESRNSSGKQETFQENEKLIEQLNSEVALRESNIEKFTSEINNYKTESAKQELLVKSLNAEIDRLKAQLSTMDVPQNKEKLMSEINDYKTERAATESLINSLRGDVDKYKLEIKKLSQKVSVEDLSKNEERLLNEIGTLKTNLAADKTLIATLNQDIIKYKSNLDATSKEILTKEEQIEQLKKEIKSSEAIRTSLLKDLETQKAKNDESASSAKTEEQLTTRAFLQESFPDIVIENKMDQTEWLECFVDAITNAQDNNEVLAELEKHNSQLQAMVVNYKNIIADTERMLNQLQNYVEHEESRWGQKIQALENQLEAVMLERNNLEENSELAAQLESSLNLNKEQSKELARLRSLVQIGQDTFNEEHKQVLSLQQEVADIKAGEDHRTTNGLSKVDDGSGIN</sequence>
<feature type="domain" description="G protein gamma" evidence="3">
    <location>
        <begin position="576"/>
        <end position="636"/>
    </location>
</feature>
<evidence type="ECO:0000259" key="3">
    <source>
        <dbReference type="PROSITE" id="PS50058"/>
    </source>
</evidence>
<feature type="region of interest" description="Disordered" evidence="2">
    <location>
        <begin position="70"/>
        <end position="154"/>
    </location>
</feature>
<gene>
    <name evidence="4" type="ORF">g.22806</name>
</gene>
<feature type="coiled-coil region" evidence="1">
    <location>
        <begin position="821"/>
        <end position="894"/>
    </location>
</feature>
<name>A0A1B6BWU8_9HEMI</name>
<keyword evidence="1" id="KW-0175">Coiled coil</keyword>
<feature type="non-terminal residue" evidence="4">
    <location>
        <position position="1"/>
    </location>
</feature>
<feature type="compositionally biased region" description="Basic and acidic residues" evidence="2">
    <location>
        <begin position="117"/>
        <end position="148"/>
    </location>
</feature>
<proteinExistence type="predicted"/>
<evidence type="ECO:0000313" key="4">
    <source>
        <dbReference type="EMBL" id="JAS05751.1"/>
    </source>
</evidence>
<feature type="compositionally biased region" description="Basic and acidic residues" evidence="2">
    <location>
        <begin position="70"/>
        <end position="95"/>
    </location>
</feature>
<feature type="coiled-coil region" evidence="1">
    <location>
        <begin position="277"/>
        <end position="442"/>
    </location>
</feature>
<feature type="region of interest" description="Disordered" evidence="2">
    <location>
        <begin position="549"/>
        <end position="581"/>
    </location>
</feature>
<dbReference type="PANTHER" id="PTHR18939:SF4">
    <property type="entry name" value="RIBOSOME-BINDING PROTEIN 1"/>
    <property type="match status" value="1"/>
</dbReference>
<feature type="compositionally biased region" description="Low complexity" evidence="2">
    <location>
        <begin position="99"/>
        <end position="116"/>
    </location>
</feature>
<evidence type="ECO:0000256" key="2">
    <source>
        <dbReference type="SAM" id="MobiDB-lite"/>
    </source>
</evidence>
<dbReference type="GO" id="GO:0005789">
    <property type="term" value="C:endoplasmic reticulum membrane"/>
    <property type="evidence" value="ECO:0007669"/>
    <property type="project" value="TreeGrafter"/>
</dbReference>
<feature type="coiled-coil region" evidence="1">
    <location>
        <begin position="587"/>
        <end position="765"/>
    </location>
</feature>
<evidence type="ECO:0000256" key="1">
    <source>
        <dbReference type="SAM" id="Coils"/>
    </source>
</evidence>
<feature type="region of interest" description="Disordered" evidence="2">
    <location>
        <begin position="195"/>
        <end position="215"/>
    </location>
</feature>
<dbReference type="GO" id="GO:0007186">
    <property type="term" value="P:G protein-coupled receptor signaling pathway"/>
    <property type="evidence" value="ECO:0007669"/>
    <property type="project" value="InterPro"/>
</dbReference>
<dbReference type="AlphaFoldDB" id="A0A1B6BWU8"/>
<dbReference type="EMBL" id="GEDC01031547">
    <property type="protein sequence ID" value="JAS05751.1"/>
    <property type="molecule type" value="Transcribed_RNA"/>
</dbReference>
<dbReference type="Gene3D" id="1.10.287.1490">
    <property type="match status" value="1"/>
</dbReference>
<dbReference type="PANTHER" id="PTHR18939">
    <property type="entry name" value="RIBOSOME BINDING PROTEIN-1"/>
    <property type="match status" value="1"/>
</dbReference>
<dbReference type="PROSITE" id="PS50058">
    <property type="entry name" value="G_PROTEIN_GAMMA"/>
    <property type="match status" value="1"/>
</dbReference>